<dbReference type="PANTHER" id="PTHR23057:SF0">
    <property type="entry name" value="JUXTAPOSED WITH ANOTHER ZINC FINGER PROTEIN 1"/>
    <property type="match status" value="1"/>
</dbReference>
<dbReference type="GO" id="GO:0008270">
    <property type="term" value="F:zinc ion binding"/>
    <property type="evidence" value="ECO:0007669"/>
    <property type="project" value="UniProtKB-KW"/>
</dbReference>
<feature type="compositionally biased region" description="Low complexity" evidence="6">
    <location>
        <begin position="232"/>
        <end position="267"/>
    </location>
</feature>
<feature type="region of interest" description="Disordered" evidence="6">
    <location>
        <begin position="210"/>
        <end position="267"/>
    </location>
</feature>
<dbReference type="GO" id="GO:0005634">
    <property type="term" value="C:nucleus"/>
    <property type="evidence" value="ECO:0007669"/>
    <property type="project" value="TreeGrafter"/>
</dbReference>
<feature type="compositionally biased region" description="Low complexity" evidence="6">
    <location>
        <begin position="291"/>
        <end position="318"/>
    </location>
</feature>
<keyword evidence="2" id="KW-0677">Repeat</keyword>
<dbReference type="KEGG" id="kmx:KLMA_40457"/>
<dbReference type="OrthoDB" id="3269380at2759"/>
<organism evidence="8 9">
    <name type="scientific">Kluyveromyces marxianus (strain DMKU3-1042 / BCC 29191 / NBRC 104275)</name>
    <name type="common">Yeast</name>
    <name type="synonym">Candida kefyr</name>
    <dbReference type="NCBI Taxonomy" id="1003335"/>
    <lineage>
        <taxon>Eukaryota</taxon>
        <taxon>Fungi</taxon>
        <taxon>Dikarya</taxon>
        <taxon>Ascomycota</taxon>
        <taxon>Saccharomycotina</taxon>
        <taxon>Saccharomycetes</taxon>
        <taxon>Saccharomycetales</taxon>
        <taxon>Saccharomycetaceae</taxon>
        <taxon>Kluyveromyces</taxon>
    </lineage>
</organism>
<feature type="compositionally biased region" description="Polar residues" evidence="6">
    <location>
        <begin position="328"/>
        <end position="338"/>
    </location>
</feature>
<feature type="region of interest" description="Disordered" evidence="6">
    <location>
        <begin position="1"/>
        <end position="81"/>
    </location>
</feature>
<evidence type="ECO:0000256" key="4">
    <source>
        <dbReference type="ARBA" id="ARBA00022833"/>
    </source>
</evidence>
<evidence type="ECO:0000313" key="8">
    <source>
        <dbReference type="EMBL" id="BAO40481.1"/>
    </source>
</evidence>
<keyword evidence="1" id="KW-0479">Metal-binding</keyword>
<dbReference type="RefSeq" id="XP_022676302.1">
    <property type="nucleotide sequence ID" value="XM_022819769.1"/>
</dbReference>
<dbReference type="InterPro" id="IPR013087">
    <property type="entry name" value="Znf_C2H2_type"/>
</dbReference>
<evidence type="ECO:0000259" key="7">
    <source>
        <dbReference type="PROSITE" id="PS50157"/>
    </source>
</evidence>
<evidence type="ECO:0000313" key="9">
    <source>
        <dbReference type="Proteomes" id="UP000065495"/>
    </source>
</evidence>
<gene>
    <name evidence="8" type="primary">SFP1</name>
    <name evidence="8" type="ORF">KLMA_40457</name>
</gene>
<dbReference type="InterPro" id="IPR036236">
    <property type="entry name" value="Znf_C2H2_sf"/>
</dbReference>
<feature type="compositionally biased region" description="Basic and acidic residues" evidence="6">
    <location>
        <begin position="339"/>
        <end position="348"/>
    </location>
</feature>
<evidence type="ECO:0000256" key="6">
    <source>
        <dbReference type="SAM" id="MobiDB-lite"/>
    </source>
</evidence>
<feature type="compositionally biased region" description="Acidic residues" evidence="6">
    <location>
        <begin position="566"/>
        <end position="586"/>
    </location>
</feature>
<feature type="domain" description="C2H2-type" evidence="7">
    <location>
        <begin position="615"/>
        <end position="645"/>
    </location>
</feature>
<feature type="compositionally biased region" description="Basic residues" evidence="6">
    <location>
        <begin position="530"/>
        <end position="546"/>
    </location>
</feature>
<dbReference type="FunFam" id="3.30.160.60:FF:001987">
    <property type="entry name" value="Transcription factor SFP1"/>
    <property type="match status" value="1"/>
</dbReference>
<dbReference type="SUPFAM" id="SSF57667">
    <property type="entry name" value="beta-beta-alpha zinc fingers"/>
    <property type="match status" value="1"/>
</dbReference>
<feature type="compositionally biased region" description="Basic residues" evidence="6">
    <location>
        <begin position="216"/>
        <end position="231"/>
    </location>
</feature>
<name>W0TCF2_KLUMD</name>
<feature type="region of interest" description="Disordered" evidence="6">
    <location>
        <begin position="528"/>
        <end position="601"/>
    </location>
</feature>
<dbReference type="Gene3D" id="3.30.160.60">
    <property type="entry name" value="Classic Zinc Finger"/>
    <property type="match status" value="1"/>
</dbReference>
<sequence length="700" mass="75250">MEITATTTTTTAAMPASTSAGNSRSNSGVIGGSVSHPGSVPGIFISDGQGQAQTQAQAQAQAQNQGQGQQGLAPQQMAKLRRDSIAHSQGIGGVSWGSLTISSWLRDEVMIHSQTYAKDHALSGSHNSKSFPINVGKHGSGAAAAGINVPNTAGTKSPLDLTKFASPPGSSGAYLPNLEKQYCKDYSCCGQLLPSLHDLLRHYEEAHIATSPGGHGHGHGHVIGNAHHHHNNNNNNNNSINSHMHGQHQHQNQQHQQNHHSQQNHHQSGMVGVNMNFSLQTATNHSTSAGASPSNSTNSHSNSNSAAAAANSGNQHSNLHSHLHQHNATMSPHSSHGNMRSEGKHDQFDPNSVSYQQQRIQQQQLGGADSQNHGMGSRRLDPRSQQINNNLSQSKVPQRSQLNNSSSNASLSTLSQTVQASASTGQIHLNGGFVDAVSTNEVFLQSKHNQPSSTRNISNFNSYSTKSHQTMSQPAAKRSLPLGTGLDLDYMETGVMGGLHENSLGGVMGFGSMDSISHTVPLTNANQHGLQKKSKKLANAHLKSKGLGRQDSGSGLLVDHGSGVVVDDDVDDAVDDDDDDDDDDDNVSSNRKQQGYIDDPARRLYVMDHEEHKPFKCPVIGCDKTYKNQNGLKYHKLHGHQNQKLHENPDGTFSIIDPESNEPYPDGMGMENDKPYRCEVCGKRYKNLNGLKYHRGHSTH</sequence>
<evidence type="ECO:0000256" key="3">
    <source>
        <dbReference type="ARBA" id="ARBA00022771"/>
    </source>
</evidence>
<feature type="domain" description="C2H2-type" evidence="7">
    <location>
        <begin position="676"/>
        <end position="700"/>
    </location>
</feature>
<accession>W0TCF2</accession>
<evidence type="ECO:0000256" key="5">
    <source>
        <dbReference type="PROSITE-ProRule" id="PRU00042"/>
    </source>
</evidence>
<proteinExistence type="predicted"/>
<dbReference type="PANTHER" id="PTHR23057">
    <property type="entry name" value="JUXTAPOSED WITH ANOTHER ZINC FINGER PROTEIN 1"/>
    <property type="match status" value="1"/>
</dbReference>
<evidence type="ECO:0000256" key="2">
    <source>
        <dbReference type="ARBA" id="ARBA00022737"/>
    </source>
</evidence>
<reference evidence="8 9" key="1">
    <citation type="journal article" date="2015" name="Biotechnol. Biofuels">
        <title>Genetic basis of the highly efficient yeast Kluyveromyces marxianus: complete genome sequence and transcriptome analyses.</title>
        <authorList>
            <person name="Lertwattanasakul N."/>
            <person name="Kosaka T."/>
            <person name="Hosoyama A."/>
            <person name="Suzuki Y."/>
            <person name="Rodrussamee N."/>
            <person name="Matsutani M."/>
            <person name="Murata M."/>
            <person name="Fujimoto N."/>
            <person name="Suprayogi"/>
            <person name="Tsuchikane K."/>
            <person name="Limtong S."/>
            <person name="Fujita N."/>
            <person name="Yamada M."/>
        </authorList>
    </citation>
    <scope>NUCLEOTIDE SEQUENCE [LARGE SCALE GENOMIC DNA]</scope>
    <source>
        <strain evidence="9">DMKU3-1042 / BCC 29191 / NBRC 104275</strain>
    </source>
</reference>
<feature type="compositionally biased region" description="Low complexity" evidence="6">
    <location>
        <begin position="32"/>
        <end position="78"/>
    </location>
</feature>
<dbReference type="PROSITE" id="PS00028">
    <property type="entry name" value="ZINC_FINGER_C2H2_1"/>
    <property type="match status" value="2"/>
</dbReference>
<dbReference type="VEuPathDB" id="FungiDB:KLMA_40457"/>
<keyword evidence="3 5" id="KW-0863">Zinc-finger</keyword>
<evidence type="ECO:0000256" key="1">
    <source>
        <dbReference type="ARBA" id="ARBA00022723"/>
    </source>
</evidence>
<dbReference type="SMART" id="SM00355">
    <property type="entry name" value="ZnF_C2H2"/>
    <property type="match status" value="3"/>
</dbReference>
<keyword evidence="4" id="KW-0862">Zinc</keyword>
<protein>
    <submittedName>
        <fullName evidence="8">Zinc finger protein SFP1</fullName>
    </submittedName>
</protein>
<feature type="compositionally biased region" description="Low complexity" evidence="6">
    <location>
        <begin position="1"/>
        <end position="20"/>
    </location>
</feature>
<dbReference type="AlphaFoldDB" id="W0TCF2"/>
<dbReference type="PROSITE" id="PS50157">
    <property type="entry name" value="ZINC_FINGER_C2H2_2"/>
    <property type="match status" value="2"/>
</dbReference>
<dbReference type="EMBL" id="AP012216">
    <property type="protein sequence ID" value="BAO40481.1"/>
    <property type="molecule type" value="Genomic_DNA"/>
</dbReference>
<dbReference type="Proteomes" id="UP000065495">
    <property type="component" value="Chromosome 4"/>
</dbReference>
<dbReference type="InterPro" id="IPR051580">
    <property type="entry name" value="ZnF-Chromatin_assoc"/>
</dbReference>
<feature type="region of interest" description="Disordered" evidence="6">
    <location>
        <begin position="284"/>
        <end position="383"/>
    </location>
</feature>
<dbReference type="GeneID" id="34716443"/>